<dbReference type="GO" id="GO:0016829">
    <property type="term" value="F:lyase activity"/>
    <property type="evidence" value="ECO:0007669"/>
    <property type="project" value="InterPro"/>
</dbReference>
<dbReference type="Gene3D" id="1.10.4100.10">
    <property type="entry name" value="2-methylcitrate dehydratase PrpD"/>
    <property type="match status" value="1"/>
</dbReference>
<sequence>MNAHAGKVSIATEIANWIAATDEKSLPADVRDMSERLLLDIVGLCAASRDTDYVRAAVAVGEPGVCTAFGHKDRFDMYSAALINGTAAHGEDFDDTFEGGPVHSGAVIVPAVFAVCERFGLSGQRALLGVAVGIEFLCRLGLVTPKAIHKAGFHPTAVLGTLAATAGVGAALGLSRDQLVHALGVAGSMSSGIIEYLKDGSWTKRMHPGWSAQSGIRAALLAKNGFVGPLTVLEGEHGFFHSFAPSRAPDFDSLLRGIGEKWVMTGIAFKPYACGTMTQPYIDCAIELAKSGVKPDDIESIVCEVGEGTVHRLWEPLASKQAVPNGYAGKFSTPYCVAVGILDGAAGLAAFTDERTKDAKTQKLAAKVSYVVDPNNPYPDRFTGHLRATLKDGSVREVRRDNMRGGAHDPLTRGELEGKFTGNMLYGGLSGAQAVTFKKSVAETFKAGDLSKFTGFRLS</sequence>
<dbReference type="InterPro" id="IPR045337">
    <property type="entry name" value="MmgE_PrpD_C"/>
</dbReference>
<dbReference type="InterPro" id="IPR042183">
    <property type="entry name" value="MmgE/PrpD_sf_1"/>
</dbReference>
<name>A0A6S6QRU2_9HYPH</name>
<evidence type="ECO:0000256" key="1">
    <source>
        <dbReference type="ARBA" id="ARBA00006174"/>
    </source>
</evidence>
<dbReference type="PANTHER" id="PTHR16943:SF8">
    <property type="entry name" value="2-METHYLCITRATE DEHYDRATASE"/>
    <property type="match status" value="1"/>
</dbReference>
<comment type="similarity">
    <text evidence="1">Belongs to the PrpD family.</text>
</comment>
<dbReference type="InterPro" id="IPR042188">
    <property type="entry name" value="MmgE/PrpD_sf_2"/>
</dbReference>
<proteinExistence type="inferred from homology"/>
<dbReference type="Pfam" id="PF19305">
    <property type="entry name" value="MmgE_PrpD_C"/>
    <property type="match status" value="1"/>
</dbReference>
<dbReference type="KEGG" id="tso:IZ6_11800"/>
<dbReference type="Proteomes" id="UP000515317">
    <property type="component" value="Chromosome"/>
</dbReference>
<reference evidence="4 5" key="1">
    <citation type="submission" date="2020-08" db="EMBL/GenBank/DDBJ databases">
        <title>Genome sequence of Rhizobiales bacterium strain IZ6.</title>
        <authorList>
            <person name="Nakai R."/>
            <person name="Naganuma T."/>
        </authorList>
    </citation>
    <scope>NUCLEOTIDE SEQUENCE [LARGE SCALE GENOMIC DNA]</scope>
    <source>
        <strain evidence="4 5">IZ6</strain>
    </source>
</reference>
<dbReference type="AlphaFoldDB" id="A0A6S6QRU2"/>
<dbReference type="InterPro" id="IPR005656">
    <property type="entry name" value="MmgE_PrpD"/>
</dbReference>
<dbReference type="EMBL" id="AP023361">
    <property type="protein sequence ID" value="BCJ90445.1"/>
    <property type="molecule type" value="Genomic_DNA"/>
</dbReference>
<dbReference type="PANTHER" id="PTHR16943">
    <property type="entry name" value="2-METHYLCITRATE DEHYDRATASE-RELATED"/>
    <property type="match status" value="1"/>
</dbReference>
<accession>A0A6S6QRU2</accession>
<dbReference type="Pfam" id="PF03972">
    <property type="entry name" value="MmgE_PrpD_N"/>
    <property type="match status" value="1"/>
</dbReference>
<evidence type="ECO:0000313" key="4">
    <source>
        <dbReference type="EMBL" id="BCJ90445.1"/>
    </source>
</evidence>
<dbReference type="Gene3D" id="3.30.1330.120">
    <property type="entry name" value="2-methylcitrate dehydratase PrpD"/>
    <property type="match status" value="1"/>
</dbReference>
<organism evidence="4 5">
    <name type="scientific">Terrihabitans soli</name>
    <dbReference type="NCBI Taxonomy" id="708113"/>
    <lineage>
        <taxon>Bacteria</taxon>
        <taxon>Pseudomonadati</taxon>
        <taxon>Pseudomonadota</taxon>
        <taxon>Alphaproteobacteria</taxon>
        <taxon>Hyphomicrobiales</taxon>
        <taxon>Terrihabitans</taxon>
    </lineage>
</organism>
<dbReference type="InterPro" id="IPR036148">
    <property type="entry name" value="MmgE/PrpD_sf"/>
</dbReference>
<evidence type="ECO:0000313" key="5">
    <source>
        <dbReference type="Proteomes" id="UP000515317"/>
    </source>
</evidence>
<keyword evidence="5" id="KW-1185">Reference proteome</keyword>
<dbReference type="SUPFAM" id="SSF103378">
    <property type="entry name" value="2-methylcitrate dehydratase PrpD"/>
    <property type="match status" value="1"/>
</dbReference>
<protein>
    <submittedName>
        <fullName evidence="4">MmgE/Prp family protein</fullName>
    </submittedName>
</protein>
<gene>
    <name evidence="4" type="ORF">IZ6_11800</name>
</gene>
<dbReference type="InterPro" id="IPR045336">
    <property type="entry name" value="MmgE_PrpD_N"/>
</dbReference>
<evidence type="ECO:0000259" key="2">
    <source>
        <dbReference type="Pfam" id="PF03972"/>
    </source>
</evidence>
<evidence type="ECO:0000259" key="3">
    <source>
        <dbReference type="Pfam" id="PF19305"/>
    </source>
</evidence>
<feature type="domain" description="MmgE/PrpD N-terminal" evidence="2">
    <location>
        <begin position="13"/>
        <end position="250"/>
    </location>
</feature>
<feature type="domain" description="MmgE/PrpD C-terminal" evidence="3">
    <location>
        <begin position="272"/>
        <end position="424"/>
    </location>
</feature>
<dbReference type="RefSeq" id="WP_222877072.1">
    <property type="nucleotide sequence ID" value="NZ_AP023361.1"/>
</dbReference>